<sequence length="373" mass="41949">MTETARLALDTILQMPTRGIPSWLIHVMDHAQIERVAGARPGDYRRDPEGTYLAFQRAAGTCLLDQFIPRNPLTMGPMGFEGAERGATTGAEEVVRDGVLIGSPEAVVEHLERVAFPGLQRAARDFDEGVRVREILGREREVQDLLGPTMLKSGHGFIRFPGLAYGTYGYQHYFSAYALYPEVMERHFALQADLALLNNRAAARAYQERGLPPLYRLDHDMADSRGTLVRVESLDRIWFPHFARCIEPVVRAGVRLIWHCDGNLMEMVPRLLEVGLRGFQGFQYEDGMDYERICRMRARDGEGLLIIAGVSVTRTLPFGGPGDVRREIDWLVEKGPRTGLFLGGSSTIVPGVPWENLETLIEGFRYYRTRGRG</sequence>
<evidence type="ECO:0000313" key="2">
    <source>
        <dbReference type="Proteomes" id="UP000178606"/>
    </source>
</evidence>
<name>A0A1F6D4J7_HANXR</name>
<organism evidence="1 2">
    <name type="scientific">Handelsmanbacteria sp. (strain RIFCSPLOWO2_12_FULL_64_10)</name>
    <dbReference type="NCBI Taxonomy" id="1817868"/>
    <lineage>
        <taxon>Bacteria</taxon>
        <taxon>Candidatus Handelsmaniibacteriota</taxon>
    </lineage>
</organism>
<dbReference type="AlphaFoldDB" id="A0A1F6D4J7"/>
<dbReference type="SUPFAM" id="SSF51726">
    <property type="entry name" value="UROD/MetE-like"/>
    <property type="match status" value="1"/>
</dbReference>
<comment type="caution">
    <text evidence="1">The sequence shown here is derived from an EMBL/GenBank/DDBJ whole genome shotgun (WGS) entry which is preliminary data.</text>
</comment>
<accession>A0A1F6D4J7</accession>
<proteinExistence type="predicted"/>
<dbReference type="InterPro" id="IPR038071">
    <property type="entry name" value="UROD/MetE-like_sf"/>
</dbReference>
<gene>
    <name evidence="1" type="ORF">A3F84_22155</name>
</gene>
<dbReference type="EMBL" id="MFKF01000034">
    <property type="protein sequence ID" value="OGG56336.1"/>
    <property type="molecule type" value="Genomic_DNA"/>
</dbReference>
<evidence type="ECO:0000313" key="1">
    <source>
        <dbReference type="EMBL" id="OGG56336.1"/>
    </source>
</evidence>
<protein>
    <recommendedName>
        <fullName evidence="3">Uroporphyrinogen decarboxylase (URO-D) domain-containing protein</fullName>
    </recommendedName>
</protein>
<dbReference type="Proteomes" id="UP000178606">
    <property type="component" value="Unassembled WGS sequence"/>
</dbReference>
<reference evidence="1 2" key="1">
    <citation type="journal article" date="2016" name="Nat. Commun.">
        <title>Thousands of microbial genomes shed light on interconnected biogeochemical processes in an aquifer system.</title>
        <authorList>
            <person name="Anantharaman K."/>
            <person name="Brown C.T."/>
            <person name="Hug L.A."/>
            <person name="Sharon I."/>
            <person name="Castelle C.J."/>
            <person name="Probst A.J."/>
            <person name="Thomas B.C."/>
            <person name="Singh A."/>
            <person name="Wilkins M.J."/>
            <person name="Karaoz U."/>
            <person name="Brodie E.L."/>
            <person name="Williams K.H."/>
            <person name="Hubbard S.S."/>
            <person name="Banfield J.F."/>
        </authorList>
    </citation>
    <scope>NUCLEOTIDE SEQUENCE [LARGE SCALE GENOMIC DNA]</scope>
    <source>
        <strain evidence="2">RIFCSPLOWO2_12_FULL_64_10</strain>
    </source>
</reference>
<evidence type="ECO:0008006" key="3">
    <source>
        <dbReference type="Google" id="ProtNLM"/>
    </source>
</evidence>
<dbReference type="Gene3D" id="3.20.20.210">
    <property type="match status" value="1"/>
</dbReference>